<protein>
    <submittedName>
        <fullName evidence="1">Uncharacterized protein</fullName>
    </submittedName>
</protein>
<comment type="caution">
    <text evidence="1">The sequence shown here is derived from an EMBL/GenBank/DDBJ whole genome shotgun (WGS) entry which is preliminary data.</text>
</comment>
<sequence length="841" mass="88267">MHGDTTTFTVTPDTNYRTASVSGCGGALSGDIYTTGIITEACTVSASFEFDPAVVTATQTSTSYRPGTSLTVTNQLNDTSGATQLSLVWTPSLPAGWTLQSASGDGSPEVSQSGTEILFTGSLGSLPIDFSYQVAVPATASGEYNISAVAEYQNASMINPISVSAEPNPLGVQQVTYHSADYRDTRWQVDSTEASRVLAYWRASAYHVDAEGADGYAPGSGSTDGSLHSADYRATEWQIDSSEASRVLAYWRAGAYHVDPAGADGYAPGAGTAAAAASTAATGLTATQAASGFTPGTTLSIRNSFDPAEAGSLLSLLWTPTLPAGWTLDNASGDGAPEVSPDGTQILFTGSLSTLPIEFTYQVSVPADSCDPVDIRAEAEYQAGTMVNPAVQSVAPEPLTLSPVDGEHPVLEDRTVTGEASESASGSITAGRNYIITSTGNVTFTAGQQIRLQPGFRVQTGGQFRAVIDPSLATQALASVCATRQTAAIDTAPANAAGTDANALEDAAIIAPRAQRLTWSALPAGLQAHLLAHEATVHDAQQDAAGESIVFATVAALLADDDNVHSDIYHYAVPDDRLELISYGLDGQAGNAPSDQPRLHGDGQQLVYRSTATNLVAGAQNAFAQLYQYDLGLMTLRRLTTTAFDGPVAGDTGQALVAGDWAIFRTDAEDLHPAGPGLYRQHLYHGTREPVGLDAWGQQDPDAHRPAADGAGSEIVYQRPEDDASVHIYLTDTVQAERLSLLSDPALGQLTHCCAAISPDGAYFAYREQGEEGDAWLHVCNRSQCNYERQPWPDDAAIQDVAPQFSDDGAELWWIAPEQGPGLPEVLHKAQNGLLMPVGAW</sequence>
<reference evidence="1 2" key="1">
    <citation type="submission" date="2019-09" db="EMBL/GenBank/DDBJ databases">
        <title>Whole-genome sequence of the purple sulfur bacterium Thiohalocapsa marina DSM 19078.</title>
        <authorList>
            <person name="Kyndt J.A."/>
            <person name="Meyer T.E."/>
        </authorList>
    </citation>
    <scope>NUCLEOTIDE SEQUENCE [LARGE SCALE GENOMIC DNA]</scope>
    <source>
        <strain evidence="1 2">DSM 19078</strain>
    </source>
</reference>
<gene>
    <name evidence="1" type="ORF">F2Q65_01185</name>
</gene>
<proteinExistence type="predicted"/>
<name>A0A5M8FVN5_9GAMM</name>
<keyword evidence="2" id="KW-1185">Reference proteome</keyword>
<dbReference type="EMBL" id="VWXX01000001">
    <property type="protein sequence ID" value="KAA6187880.1"/>
    <property type="molecule type" value="Genomic_DNA"/>
</dbReference>
<dbReference type="OrthoDB" id="9815730at2"/>
<dbReference type="SUPFAM" id="SSF82171">
    <property type="entry name" value="DPP6 N-terminal domain-like"/>
    <property type="match status" value="1"/>
</dbReference>
<dbReference type="AlphaFoldDB" id="A0A5M8FVN5"/>
<evidence type="ECO:0000313" key="2">
    <source>
        <dbReference type="Proteomes" id="UP000322981"/>
    </source>
</evidence>
<dbReference type="NCBIfam" id="NF045639">
    <property type="entry name" value="GCX_COOH"/>
    <property type="match status" value="1"/>
</dbReference>
<accession>A0A5M8FVN5</accession>
<dbReference type="InterPro" id="IPR055015">
    <property type="entry name" value="GCX_COOH"/>
</dbReference>
<evidence type="ECO:0000313" key="1">
    <source>
        <dbReference type="EMBL" id="KAA6187880.1"/>
    </source>
</evidence>
<organism evidence="1 2">
    <name type="scientific">Thiohalocapsa marina</name>
    <dbReference type="NCBI Taxonomy" id="424902"/>
    <lineage>
        <taxon>Bacteria</taxon>
        <taxon>Pseudomonadati</taxon>
        <taxon>Pseudomonadota</taxon>
        <taxon>Gammaproteobacteria</taxon>
        <taxon>Chromatiales</taxon>
        <taxon>Chromatiaceae</taxon>
        <taxon>Thiohalocapsa</taxon>
    </lineage>
</organism>
<dbReference type="Proteomes" id="UP000322981">
    <property type="component" value="Unassembled WGS sequence"/>
</dbReference>